<protein>
    <recommendedName>
        <fullName evidence="4">T9SS C-terminal target domain-containing protein</fullName>
    </recommendedName>
</protein>
<organism evidence="2 3">
    <name type="scientific">Chryseobacterium pennipullorum</name>
    <dbReference type="NCBI Taxonomy" id="2258963"/>
    <lineage>
        <taxon>Bacteria</taxon>
        <taxon>Pseudomonadati</taxon>
        <taxon>Bacteroidota</taxon>
        <taxon>Flavobacteriia</taxon>
        <taxon>Flavobacteriales</taxon>
        <taxon>Weeksellaceae</taxon>
        <taxon>Chryseobacterium group</taxon>
        <taxon>Chryseobacterium</taxon>
    </lineage>
</organism>
<name>A0A3D9B7B4_9FLAO</name>
<comment type="caution">
    <text evidence="2">The sequence shown here is derived from an EMBL/GenBank/DDBJ whole genome shotgun (WGS) entry which is preliminary data.</text>
</comment>
<feature type="chain" id="PRO_5017714171" description="T9SS C-terminal target domain-containing protein" evidence="1">
    <location>
        <begin position="21"/>
        <end position="214"/>
    </location>
</feature>
<sequence length="214" mass="21871">MKKILLTAGMLVGFSAFSQAQEGRVGINTTRPAATLDVVGDAGNTSKPDALLVPRMTRAQLTAKDNAYVTDQNGALAFVTTIDGTASSKTTNVTTAGFYYYDAPSATWKTLGGGSVAPTLPTFRTIASGTTAAIQESDIGNCVILNAQTISTVTLPAPTSAMAGKSVKIFEASGAANPTISSSDYKSTGAGVIVNATGISLITDGISWFSDSLQ</sequence>
<dbReference type="EMBL" id="QNVV01000002">
    <property type="protein sequence ID" value="REC49591.1"/>
    <property type="molecule type" value="Genomic_DNA"/>
</dbReference>
<accession>A0A3D9B7B4</accession>
<proteinExistence type="predicted"/>
<keyword evidence="3" id="KW-1185">Reference proteome</keyword>
<evidence type="ECO:0008006" key="4">
    <source>
        <dbReference type="Google" id="ProtNLM"/>
    </source>
</evidence>
<reference evidence="2 3" key="1">
    <citation type="submission" date="2018-06" db="EMBL/GenBank/DDBJ databases">
        <title>Novel Chryseobacterium species.</title>
        <authorList>
            <person name="Newman J."/>
            <person name="Hugo C."/>
            <person name="Oosthuizen L."/>
            <person name="Charimba G."/>
        </authorList>
    </citation>
    <scope>NUCLEOTIDE SEQUENCE [LARGE SCALE GENOMIC DNA]</scope>
    <source>
        <strain evidence="2 3">7_F195</strain>
    </source>
</reference>
<evidence type="ECO:0000313" key="2">
    <source>
        <dbReference type="EMBL" id="REC49591.1"/>
    </source>
</evidence>
<evidence type="ECO:0000256" key="1">
    <source>
        <dbReference type="SAM" id="SignalP"/>
    </source>
</evidence>
<keyword evidence="1" id="KW-0732">Signal</keyword>
<evidence type="ECO:0000313" key="3">
    <source>
        <dbReference type="Proteomes" id="UP000256257"/>
    </source>
</evidence>
<dbReference type="Proteomes" id="UP000256257">
    <property type="component" value="Unassembled WGS sequence"/>
</dbReference>
<dbReference type="AlphaFoldDB" id="A0A3D9B7B4"/>
<feature type="signal peptide" evidence="1">
    <location>
        <begin position="1"/>
        <end position="20"/>
    </location>
</feature>
<gene>
    <name evidence="2" type="ORF">DRF67_03745</name>
</gene>